<name>A0AAV5AN53_9AGAM</name>
<protein>
    <submittedName>
        <fullName evidence="1">Uncharacterized protein</fullName>
    </submittedName>
</protein>
<reference evidence="1" key="1">
    <citation type="submission" date="2021-10" db="EMBL/GenBank/DDBJ databases">
        <title>De novo Genome Assembly of Clathrus columnatus (Basidiomycota, Fungi) Using Illumina and Nanopore Sequence Data.</title>
        <authorList>
            <person name="Ogiso-Tanaka E."/>
            <person name="Itagaki H."/>
            <person name="Hosoya T."/>
            <person name="Hosaka K."/>
        </authorList>
    </citation>
    <scope>NUCLEOTIDE SEQUENCE</scope>
    <source>
        <strain evidence="1">MO-923</strain>
    </source>
</reference>
<accession>A0AAV5AN53</accession>
<sequence length="436" mass="49095">MENDGNEPILAIAICVLRNKPRDQSLASYIIDLKEKFPISQTTNTSTSTAAGYTEAQTQWRKRALELEEENETLKFRLQKYEIESLASKLTLQSPQVDNAFSRTSKKTKAGNNPNTLRSLLDDLVAGPGLPRLQDSFDILSSFHTLKKASDKQDIGSEFNTETVLIPNVKRSLRALSKLLEALLGKESDGSNIAKSAKINVAERLQELLVSLLRSTFSMAPRHKVLSDIMEELCIGIVRPVIQGFHLVSIEVSKISKNNKNSEVDIRPGLLRMILRLLNCLHSMKEKTRELREFMVVETAREIESLWKRTGDMRDPAGILDDTRQRMARKDSLWYHCAIINIALDGLPEESTQENGKYHDRIKNPSVLSVFAVDILYDLPRLFEQESPVDVMAQSMILAIVEKAWLGGLCVCEREGDDHEAKDHSTVHDSSESSLH</sequence>
<evidence type="ECO:0000313" key="1">
    <source>
        <dbReference type="EMBL" id="GJJ13851.1"/>
    </source>
</evidence>
<evidence type="ECO:0000313" key="2">
    <source>
        <dbReference type="Proteomes" id="UP001050691"/>
    </source>
</evidence>
<dbReference type="Proteomes" id="UP001050691">
    <property type="component" value="Unassembled WGS sequence"/>
</dbReference>
<proteinExistence type="predicted"/>
<dbReference type="EMBL" id="BPWL01000009">
    <property type="protein sequence ID" value="GJJ13851.1"/>
    <property type="molecule type" value="Genomic_DNA"/>
</dbReference>
<comment type="caution">
    <text evidence="1">The sequence shown here is derived from an EMBL/GenBank/DDBJ whole genome shotgun (WGS) entry which is preliminary data.</text>
</comment>
<dbReference type="AlphaFoldDB" id="A0AAV5AN53"/>
<gene>
    <name evidence="1" type="ORF">Clacol_008108</name>
</gene>
<organism evidence="1 2">
    <name type="scientific">Clathrus columnatus</name>
    <dbReference type="NCBI Taxonomy" id="1419009"/>
    <lineage>
        <taxon>Eukaryota</taxon>
        <taxon>Fungi</taxon>
        <taxon>Dikarya</taxon>
        <taxon>Basidiomycota</taxon>
        <taxon>Agaricomycotina</taxon>
        <taxon>Agaricomycetes</taxon>
        <taxon>Phallomycetidae</taxon>
        <taxon>Phallales</taxon>
        <taxon>Clathraceae</taxon>
        <taxon>Clathrus</taxon>
    </lineage>
</organism>
<keyword evidence="2" id="KW-1185">Reference proteome</keyword>